<dbReference type="HOGENOM" id="CLU_3436929_0_0_1"/>
<dbReference type="Proteomes" id="UP000009183">
    <property type="component" value="Chromosome 16"/>
</dbReference>
<evidence type="ECO:0000313" key="2">
    <source>
        <dbReference type="EMBL" id="CCB61231.1"/>
    </source>
</evidence>
<reference evidence="3" key="1">
    <citation type="journal article" date="2007" name="Nature">
        <title>The grapevine genome sequence suggests ancestral hexaploidization in major angiosperm phyla.</title>
        <authorList>
            <consortium name="The French-Italian Public Consortium for Grapevine Genome Characterization."/>
            <person name="Jaillon O."/>
            <person name="Aury J.-M."/>
            <person name="Noel B."/>
            <person name="Policriti A."/>
            <person name="Clepet C."/>
            <person name="Casagrande A."/>
            <person name="Choisne N."/>
            <person name="Aubourg S."/>
            <person name="Vitulo N."/>
            <person name="Jubin C."/>
            <person name="Vezzi A."/>
            <person name="Legeai F."/>
            <person name="Hugueney P."/>
            <person name="Dasilva C."/>
            <person name="Horner D."/>
            <person name="Mica E."/>
            <person name="Jublot D."/>
            <person name="Poulain J."/>
            <person name="Bruyere C."/>
            <person name="Billault A."/>
            <person name="Segurens B."/>
            <person name="Gouyvenoux M."/>
            <person name="Ugarte E."/>
            <person name="Cattonaro F."/>
            <person name="Anthouard V."/>
            <person name="Vico V."/>
            <person name="Del Fabbro C."/>
            <person name="Alaux M."/>
            <person name="Di Gaspero G."/>
            <person name="Dumas V."/>
            <person name="Felice N."/>
            <person name="Paillard S."/>
            <person name="Juman I."/>
            <person name="Moroldo M."/>
            <person name="Scalabrin S."/>
            <person name="Canaguier A."/>
            <person name="Le Clainche I."/>
            <person name="Malacrida G."/>
            <person name="Durand E."/>
            <person name="Pesole G."/>
            <person name="Laucou V."/>
            <person name="Chatelet P."/>
            <person name="Merdinoglu D."/>
            <person name="Delledonne M."/>
            <person name="Pezzotti M."/>
            <person name="Lecharny A."/>
            <person name="Scarpelli C."/>
            <person name="Artiguenave F."/>
            <person name="Pe M.E."/>
            <person name="Valle G."/>
            <person name="Morgante M."/>
            <person name="Caboche M."/>
            <person name="Adam-Blondon A.-F."/>
            <person name="Weissenbach J."/>
            <person name="Quetier F."/>
            <person name="Wincker P."/>
        </authorList>
    </citation>
    <scope>NUCLEOTIDE SEQUENCE [LARGE SCALE GENOMIC DNA]</scope>
    <source>
        <strain evidence="3">cv. Pinot noir / PN40024</strain>
    </source>
</reference>
<dbReference type="EMBL" id="FN596005">
    <property type="protein sequence ID" value="CCB56795.1"/>
    <property type="molecule type" value="Genomic_DNA"/>
</dbReference>
<proteinExistence type="predicted"/>
<organism evidence="2 3">
    <name type="scientific">Vitis vinifera</name>
    <name type="common">Grape</name>
    <dbReference type="NCBI Taxonomy" id="29760"/>
    <lineage>
        <taxon>Eukaryota</taxon>
        <taxon>Viridiplantae</taxon>
        <taxon>Streptophyta</taxon>
        <taxon>Embryophyta</taxon>
        <taxon>Tracheophyta</taxon>
        <taxon>Spermatophyta</taxon>
        <taxon>Magnoliopsida</taxon>
        <taxon>eudicotyledons</taxon>
        <taxon>Gunneridae</taxon>
        <taxon>Pentapetalae</taxon>
        <taxon>rosids</taxon>
        <taxon>Vitales</taxon>
        <taxon>Vitaceae</taxon>
        <taxon>Viteae</taxon>
        <taxon>Vitis</taxon>
    </lineage>
</organism>
<evidence type="ECO:0000313" key="3">
    <source>
        <dbReference type="Proteomes" id="UP000009183"/>
    </source>
</evidence>
<sequence length="12" mass="1257">MLGGIFAFSEEG</sequence>
<dbReference type="Proteomes" id="UP000009183">
    <property type="component" value="Chromosome 7"/>
</dbReference>
<reference evidence="2" key="2">
    <citation type="submission" date="2011-05" db="EMBL/GenBank/DDBJ databases">
        <title>High quality assembly and annotation of grapevine genome.</title>
        <authorList>
            <person name="Vitulo N."/>
            <person name="Olivier J."/>
            <person name="Forcato C."/>
            <person name="Albiero A."/>
            <person name="D'Angelo M."/>
            <person name="Zimbello R."/>
            <person name="Schiavon R."/>
            <person name="Rigobello C."/>
            <person name="Policriti A."/>
            <person name="Clepet C."/>
            <person name="Casagrande A."/>
            <person name="Choisne N."/>
            <person name="Vezzi A."/>
            <person name="Hugueney P."/>
            <person name="Horner D."/>
            <person name="Mica E."/>
            <person name="Cattonaro F."/>
            <person name="Del Fabbro C."/>
            <person name="Alaux M."/>
            <person name="Di Gaspero G."/>
            <person name="Scalabrin S."/>
            <person name="Pesole G."/>
            <person name="Delledonne M."/>
            <person name="Pezzotti M."/>
            <person name="Pe E.M."/>
            <person name="Caboche M."/>
            <person name="Adam-Blondon A.-F."/>
            <person name="Weissenbach J."/>
            <person name="Quetier F."/>
            <person name="Wincker P."/>
            <person name="Morgante M."/>
            <person name="Valle G."/>
        </authorList>
    </citation>
    <scope>NUCLEOTIDE SEQUENCE</scope>
</reference>
<gene>
    <name evidence="1" type="ordered locus">VIT_07s0104g00870</name>
    <name evidence="2" type="ordered locus">VIT_16s0013g01380</name>
</gene>
<protein>
    <submittedName>
        <fullName evidence="2">Uncharacterized protein</fullName>
    </submittedName>
</protein>
<name>F6I2R4_VITVI</name>
<accession>F6I2R4</accession>
<evidence type="ECO:0000313" key="1">
    <source>
        <dbReference type="EMBL" id="CCB56795.1"/>
    </source>
</evidence>
<keyword evidence="3" id="KW-1185">Reference proteome</keyword>
<dbReference type="EMBL" id="FN596738">
    <property type="protein sequence ID" value="CCB61231.1"/>
    <property type="molecule type" value="Genomic_DNA"/>
</dbReference>